<sequence length="172" mass="19147">MQTSQPMNTVLVDDSDPSIHYGPGWVNKPSLLAQSDPNYPMYGTLHETVNQTDLTYSFSGSTVTACGIVASGNVSIRSIPNTLWTCSVDRVQIDSFVCWSSRSQFGYLIVLSLDSLPSPCSFLLLYLLPPCRSTLMRYITLSYSNRLWAPRSARSLFSLNKHPLLQCRLSKA</sequence>
<gene>
    <name evidence="1" type="ORF">GALMADRAFT_795253</name>
</gene>
<protein>
    <submittedName>
        <fullName evidence="1">Uncharacterized protein</fullName>
    </submittedName>
</protein>
<name>A0A067SNN3_GALM3</name>
<evidence type="ECO:0000313" key="1">
    <source>
        <dbReference type="EMBL" id="KDR71652.1"/>
    </source>
</evidence>
<proteinExistence type="predicted"/>
<dbReference type="AlphaFoldDB" id="A0A067SNN3"/>
<keyword evidence="2" id="KW-1185">Reference proteome</keyword>
<dbReference type="Proteomes" id="UP000027222">
    <property type="component" value="Unassembled WGS sequence"/>
</dbReference>
<dbReference type="HOGENOM" id="CLU_1555367_0_0_1"/>
<reference evidence="2" key="1">
    <citation type="journal article" date="2014" name="Proc. Natl. Acad. Sci. U.S.A.">
        <title>Extensive sampling of basidiomycete genomes demonstrates inadequacy of the white-rot/brown-rot paradigm for wood decay fungi.</title>
        <authorList>
            <person name="Riley R."/>
            <person name="Salamov A.A."/>
            <person name="Brown D.W."/>
            <person name="Nagy L.G."/>
            <person name="Floudas D."/>
            <person name="Held B.W."/>
            <person name="Levasseur A."/>
            <person name="Lombard V."/>
            <person name="Morin E."/>
            <person name="Otillar R."/>
            <person name="Lindquist E.A."/>
            <person name="Sun H."/>
            <person name="LaButti K.M."/>
            <person name="Schmutz J."/>
            <person name="Jabbour D."/>
            <person name="Luo H."/>
            <person name="Baker S.E."/>
            <person name="Pisabarro A.G."/>
            <person name="Walton J.D."/>
            <person name="Blanchette R.A."/>
            <person name="Henrissat B."/>
            <person name="Martin F."/>
            <person name="Cullen D."/>
            <person name="Hibbett D.S."/>
            <person name="Grigoriev I.V."/>
        </authorList>
    </citation>
    <scope>NUCLEOTIDE SEQUENCE [LARGE SCALE GENOMIC DNA]</scope>
    <source>
        <strain evidence="2">CBS 339.88</strain>
    </source>
</reference>
<organism evidence="1 2">
    <name type="scientific">Galerina marginata (strain CBS 339.88)</name>
    <dbReference type="NCBI Taxonomy" id="685588"/>
    <lineage>
        <taxon>Eukaryota</taxon>
        <taxon>Fungi</taxon>
        <taxon>Dikarya</taxon>
        <taxon>Basidiomycota</taxon>
        <taxon>Agaricomycotina</taxon>
        <taxon>Agaricomycetes</taxon>
        <taxon>Agaricomycetidae</taxon>
        <taxon>Agaricales</taxon>
        <taxon>Agaricineae</taxon>
        <taxon>Strophariaceae</taxon>
        <taxon>Galerina</taxon>
    </lineage>
</organism>
<dbReference type="EMBL" id="KL142392">
    <property type="protein sequence ID" value="KDR71652.1"/>
    <property type="molecule type" value="Genomic_DNA"/>
</dbReference>
<dbReference type="OrthoDB" id="3265734at2759"/>
<accession>A0A067SNN3</accession>
<evidence type="ECO:0000313" key="2">
    <source>
        <dbReference type="Proteomes" id="UP000027222"/>
    </source>
</evidence>